<feature type="active site" evidence="10">
    <location>
        <position position="140"/>
    </location>
</feature>
<name>A0ABW1S736_9PROT</name>
<dbReference type="EC" id="2.7.1.148" evidence="2 10"/>
<evidence type="ECO:0000256" key="10">
    <source>
        <dbReference type="HAMAP-Rule" id="MF_00061"/>
    </source>
</evidence>
<dbReference type="InterPro" id="IPR036554">
    <property type="entry name" value="GHMP_kinase_C_sf"/>
</dbReference>
<keyword evidence="5 10" id="KW-0547">Nucleotide-binding</keyword>
<evidence type="ECO:0000259" key="12">
    <source>
        <dbReference type="Pfam" id="PF08544"/>
    </source>
</evidence>
<comment type="caution">
    <text evidence="13">The sequence shown here is derived from an EMBL/GenBank/DDBJ whole genome shotgun (WGS) entry which is preliminary data.</text>
</comment>
<evidence type="ECO:0000256" key="9">
    <source>
        <dbReference type="ARBA" id="ARBA00032554"/>
    </source>
</evidence>
<dbReference type="SUPFAM" id="SSF54211">
    <property type="entry name" value="Ribosomal protein S5 domain 2-like"/>
    <property type="match status" value="1"/>
</dbReference>
<comment type="pathway">
    <text evidence="10">Isoprenoid biosynthesis; isopentenyl diphosphate biosynthesis via DXP pathway; isopentenyl diphosphate from 1-deoxy-D-xylulose 5-phosphate: step 3/6.</text>
</comment>
<dbReference type="InterPro" id="IPR020568">
    <property type="entry name" value="Ribosomal_Su5_D2-typ_SF"/>
</dbReference>
<feature type="active site" evidence="10">
    <location>
        <position position="9"/>
    </location>
</feature>
<gene>
    <name evidence="10" type="primary">ispE</name>
    <name evidence="13" type="ORF">ACFQDM_04140</name>
</gene>
<evidence type="ECO:0000259" key="11">
    <source>
        <dbReference type="Pfam" id="PF00288"/>
    </source>
</evidence>
<evidence type="ECO:0000256" key="1">
    <source>
        <dbReference type="ARBA" id="ARBA00009684"/>
    </source>
</evidence>
<keyword evidence="8 10" id="KW-0414">Isoprene biosynthesis</keyword>
<keyword evidence="4 10" id="KW-0808">Transferase</keyword>
<dbReference type="NCBIfam" id="NF011202">
    <property type="entry name" value="PRK14608.1"/>
    <property type="match status" value="1"/>
</dbReference>
<comment type="similarity">
    <text evidence="1 10">Belongs to the GHMP kinase family. IspE subfamily.</text>
</comment>
<feature type="domain" description="GHMP kinase C-terminal" evidence="12">
    <location>
        <begin position="217"/>
        <end position="282"/>
    </location>
</feature>
<dbReference type="InterPro" id="IPR014721">
    <property type="entry name" value="Ribsml_uS5_D2-typ_fold_subgr"/>
</dbReference>
<evidence type="ECO:0000313" key="13">
    <source>
        <dbReference type="EMBL" id="MFC6197252.1"/>
    </source>
</evidence>
<feature type="domain" description="GHMP kinase N-terminal" evidence="11">
    <location>
        <begin position="70"/>
        <end position="147"/>
    </location>
</feature>
<dbReference type="Pfam" id="PF00288">
    <property type="entry name" value="GHMP_kinases_N"/>
    <property type="match status" value="1"/>
</dbReference>
<dbReference type="Pfam" id="PF08544">
    <property type="entry name" value="GHMP_kinases_C"/>
    <property type="match status" value="1"/>
</dbReference>
<dbReference type="HAMAP" id="MF_00061">
    <property type="entry name" value="IspE"/>
    <property type="match status" value="1"/>
</dbReference>
<evidence type="ECO:0000256" key="7">
    <source>
        <dbReference type="ARBA" id="ARBA00022840"/>
    </source>
</evidence>
<dbReference type="SUPFAM" id="SSF55060">
    <property type="entry name" value="GHMP Kinase, C-terminal domain"/>
    <property type="match status" value="1"/>
</dbReference>
<sequence>MFAIHAPAKVNLYLHVGPPGDDGRHPLDSLVVFADARAADRIVFAPSSEPSLTFQISNGSNEVLEPDESNLVLRAVRALEAASGVRVSGTLTLEKHLPIAAGIGGGSADAAAVLLMLNAGLSLGFDRKQLMEIAVPLGGDVPACVAGEPVLMRGDGDRVEPLKAPHPVLPALIFWPGLACPTGPVFRKYDAMGPRADFAETAPPEFLDPMTYAAQLSAYYQNDLEAPACALIPEISDVLSALRATEGQSMTALSGSGATCFAIYDTEMSARSAAFEMERRFPAGRAFITQLGAAGFDPEGFSL</sequence>
<dbReference type="InterPro" id="IPR004424">
    <property type="entry name" value="IspE"/>
</dbReference>
<dbReference type="Proteomes" id="UP001596303">
    <property type="component" value="Unassembled WGS sequence"/>
</dbReference>
<evidence type="ECO:0000256" key="4">
    <source>
        <dbReference type="ARBA" id="ARBA00022679"/>
    </source>
</evidence>
<dbReference type="InterPro" id="IPR006204">
    <property type="entry name" value="GHMP_kinase_N_dom"/>
</dbReference>
<evidence type="ECO:0000256" key="2">
    <source>
        <dbReference type="ARBA" id="ARBA00012052"/>
    </source>
</evidence>
<keyword evidence="7 10" id="KW-0067">ATP-binding</keyword>
<dbReference type="GO" id="GO:0050515">
    <property type="term" value="F:4-(cytidine 5'-diphospho)-2-C-methyl-D-erythritol kinase activity"/>
    <property type="evidence" value="ECO:0007669"/>
    <property type="project" value="UniProtKB-EC"/>
</dbReference>
<dbReference type="InterPro" id="IPR013750">
    <property type="entry name" value="GHMP_kinase_C_dom"/>
</dbReference>
<dbReference type="EMBL" id="JBHSSW010000004">
    <property type="protein sequence ID" value="MFC6197252.1"/>
    <property type="molecule type" value="Genomic_DNA"/>
</dbReference>
<dbReference type="Gene3D" id="3.30.230.10">
    <property type="match status" value="1"/>
</dbReference>
<evidence type="ECO:0000256" key="3">
    <source>
        <dbReference type="ARBA" id="ARBA00017473"/>
    </source>
</evidence>
<keyword evidence="14" id="KW-1185">Reference proteome</keyword>
<dbReference type="Gene3D" id="3.30.70.890">
    <property type="entry name" value="GHMP kinase, C-terminal domain"/>
    <property type="match status" value="1"/>
</dbReference>
<comment type="function">
    <text evidence="10">Catalyzes the phosphorylation of the position 2 hydroxy group of 4-diphosphocytidyl-2C-methyl-D-erythritol.</text>
</comment>
<feature type="binding site" evidence="10">
    <location>
        <begin position="98"/>
        <end position="108"/>
    </location>
    <ligand>
        <name>ATP</name>
        <dbReference type="ChEBI" id="CHEBI:30616"/>
    </ligand>
</feature>
<reference evidence="14" key="1">
    <citation type="journal article" date="2019" name="Int. J. Syst. Evol. Microbiol.">
        <title>The Global Catalogue of Microorganisms (GCM) 10K type strain sequencing project: providing services to taxonomists for standard genome sequencing and annotation.</title>
        <authorList>
            <consortium name="The Broad Institute Genomics Platform"/>
            <consortium name="The Broad Institute Genome Sequencing Center for Infectious Disease"/>
            <person name="Wu L."/>
            <person name="Ma J."/>
        </authorList>
    </citation>
    <scope>NUCLEOTIDE SEQUENCE [LARGE SCALE GENOMIC DNA]</scope>
    <source>
        <strain evidence="14">CGMCC-1.15741</strain>
    </source>
</reference>
<evidence type="ECO:0000313" key="14">
    <source>
        <dbReference type="Proteomes" id="UP001596303"/>
    </source>
</evidence>
<protein>
    <recommendedName>
        <fullName evidence="3 10">4-diphosphocytidyl-2-C-methyl-D-erythritol kinase</fullName>
        <shortName evidence="10">CMK</shortName>
        <ecNumber evidence="2 10">2.7.1.148</ecNumber>
    </recommendedName>
    <alternativeName>
        <fullName evidence="9 10">4-(cytidine-5'-diphospho)-2-C-methyl-D-erythritol kinase</fullName>
    </alternativeName>
</protein>
<dbReference type="PIRSF" id="PIRSF010376">
    <property type="entry name" value="IspE"/>
    <property type="match status" value="1"/>
</dbReference>
<dbReference type="PANTHER" id="PTHR43527:SF2">
    <property type="entry name" value="4-DIPHOSPHOCYTIDYL-2-C-METHYL-D-ERYTHRITOL KINASE, CHLOROPLASTIC"/>
    <property type="match status" value="1"/>
</dbReference>
<dbReference type="PANTHER" id="PTHR43527">
    <property type="entry name" value="4-DIPHOSPHOCYTIDYL-2-C-METHYL-D-ERYTHRITOL KINASE, CHLOROPLASTIC"/>
    <property type="match status" value="1"/>
</dbReference>
<evidence type="ECO:0000256" key="8">
    <source>
        <dbReference type="ARBA" id="ARBA00023229"/>
    </source>
</evidence>
<evidence type="ECO:0000256" key="6">
    <source>
        <dbReference type="ARBA" id="ARBA00022777"/>
    </source>
</evidence>
<proteinExistence type="inferred from homology"/>
<keyword evidence="6 10" id="KW-0418">Kinase</keyword>
<comment type="catalytic activity">
    <reaction evidence="10">
        <text>4-CDP-2-C-methyl-D-erythritol + ATP = 4-CDP-2-C-methyl-D-erythritol 2-phosphate + ADP + H(+)</text>
        <dbReference type="Rhea" id="RHEA:18437"/>
        <dbReference type="ChEBI" id="CHEBI:15378"/>
        <dbReference type="ChEBI" id="CHEBI:30616"/>
        <dbReference type="ChEBI" id="CHEBI:57823"/>
        <dbReference type="ChEBI" id="CHEBI:57919"/>
        <dbReference type="ChEBI" id="CHEBI:456216"/>
        <dbReference type="EC" id="2.7.1.148"/>
    </reaction>
</comment>
<organism evidence="13 14">
    <name type="scientific">Ponticaulis profundi</name>
    <dbReference type="NCBI Taxonomy" id="2665222"/>
    <lineage>
        <taxon>Bacteria</taxon>
        <taxon>Pseudomonadati</taxon>
        <taxon>Pseudomonadota</taxon>
        <taxon>Alphaproteobacteria</taxon>
        <taxon>Hyphomonadales</taxon>
        <taxon>Hyphomonadaceae</taxon>
        <taxon>Ponticaulis</taxon>
    </lineage>
</organism>
<accession>A0ABW1S736</accession>
<dbReference type="RefSeq" id="WP_377375869.1">
    <property type="nucleotide sequence ID" value="NZ_JBHSSW010000004.1"/>
</dbReference>
<evidence type="ECO:0000256" key="5">
    <source>
        <dbReference type="ARBA" id="ARBA00022741"/>
    </source>
</evidence>